<dbReference type="InterPro" id="IPR012337">
    <property type="entry name" value="RNaseH-like_sf"/>
</dbReference>
<dbReference type="PANTHER" id="PTHR47074:SF48">
    <property type="entry name" value="POLYNUCLEOTIDYL TRANSFERASE, RIBONUCLEASE H-LIKE SUPERFAMILY PROTEIN"/>
    <property type="match status" value="1"/>
</dbReference>
<name>A0AAV1AZL8_VICFA</name>
<dbReference type="InterPro" id="IPR036397">
    <property type="entry name" value="RNaseH_sf"/>
</dbReference>
<dbReference type="Gene3D" id="3.30.420.10">
    <property type="entry name" value="Ribonuclease H-like superfamily/Ribonuclease H"/>
    <property type="match status" value="1"/>
</dbReference>
<dbReference type="InterPro" id="IPR044730">
    <property type="entry name" value="RNase_H-like_dom_plant"/>
</dbReference>
<dbReference type="AlphaFoldDB" id="A0AAV1AZL8"/>
<dbReference type="CDD" id="cd06222">
    <property type="entry name" value="RNase_H_like"/>
    <property type="match status" value="1"/>
</dbReference>
<dbReference type="Proteomes" id="UP001157006">
    <property type="component" value="Chromosome 6"/>
</dbReference>
<reference evidence="2 3" key="1">
    <citation type="submission" date="2023-01" db="EMBL/GenBank/DDBJ databases">
        <authorList>
            <person name="Kreplak J."/>
        </authorList>
    </citation>
    <scope>NUCLEOTIDE SEQUENCE [LARGE SCALE GENOMIC DNA]</scope>
</reference>
<protein>
    <recommendedName>
        <fullName evidence="1">RNase H type-1 domain-containing protein</fullName>
    </recommendedName>
</protein>
<dbReference type="EMBL" id="OX451741">
    <property type="protein sequence ID" value="CAI8616019.1"/>
    <property type="molecule type" value="Genomic_DNA"/>
</dbReference>
<dbReference type="GO" id="GO:0003676">
    <property type="term" value="F:nucleic acid binding"/>
    <property type="evidence" value="ECO:0007669"/>
    <property type="project" value="InterPro"/>
</dbReference>
<dbReference type="SUPFAM" id="SSF53098">
    <property type="entry name" value="Ribonuclease H-like"/>
    <property type="match status" value="1"/>
</dbReference>
<feature type="domain" description="RNase H type-1" evidence="1">
    <location>
        <begin position="7"/>
        <end position="127"/>
    </location>
</feature>
<sequence>MDWLNCNVDASFNNNNGTTNSEWCVCNHSGNFISPGFAWDPRILPVIEVEASTLKDAILRAMTSHLEFVTFESDSQRVIQAIHYNRNGDSEFSLIIESISTLFVNFPSFEGNFIKCQSNMVAHSIASAINSWARRS</sequence>
<evidence type="ECO:0000259" key="1">
    <source>
        <dbReference type="Pfam" id="PF13456"/>
    </source>
</evidence>
<dbReference type="Pfam" id="PF13456">
    <property type="entry name" value="RVT_3"/>
    <property type="match status" value="1"/>
</dbReference>
<evidence type="ECO:0000313" key="2">
    <source>
        <dbReference type="EMBL" id="CAI8616019.1"/>
    </source>
</evidence>
<gene>
    <name evidence="2" type="ORF">VFH_VI009320</name>
</gene>
<dbReference type="PANTHER" id="PTHR47074">
    <property type="entry name" value="BNAC02G40300D PROTEIN"/>
    <property type="match status" value="1"/>
</dbReference>
<dbReference type="InterPro" id="IPR002156">
    <property type="entry name" value="RNaseH_domain"/>
</dbReference>
<organism evidence="2 3">
    <name type="scientific">Vicia faba</name>
    <name type="common">Broad bean</name>
    <name type="synonym">Faba vulgaris</name>
    <dbReference type="NCBI Taxonomy" id="3906"/>
    <lineage>
        <taxon>Eukaryota</taxon>
        <taxon>Viridiplantae</taxon>
        <taxon>Streptophyta</taxon>
        <taxon>Embryophyta</taxon>
        <taxon>Tracheophyta</taxon>
        <taxon>Spermatophyta</taxon>
        <taxon>Magnoliopsida</taxon>
        <taxon>eudicotyledons</taxon>
        <taxon>Gunneridae</taxon>
        <taxon>Pentapetalae</taxon>
        <taxon>rosids</taxon>
        <taxon>fabids</taxon>
        <taxon>Fabales</taxon>
        <taxon>Fabaceae</taxon>
        <taxon>Papilionoideae</taxon>
        <taxon>50 kb inversion clade</taxon>
        <taxon>NPAAA clade</taxon>
        <taxon>Hologalegina</taxon>
        <taxon>IRL clade</taxon>
        <taxon>Fabeae</taxon>
        <taxon>Vicia</taxon>
    </lineage>
</organism>
<proteinExistence type="predicted"/>
<evidence type="ECO:0000313" key="3">
    <source>
        <dbReference type="Proteomes" id="UP001157006"/>
    </source>
</evidence>
<accession>A0AAV1AZL8</accession>
<dbReference type="InterPro" id="IPR052929">
    <property type="entry name" value="RNase_H-like_EbsB-rel"/>
</dbReference>
<keyword evidence="3" id="KW-1185">Reference proteome</keyword>
<dbReference type="GO" id="GO:0004523">
    <property type="term" value="F:RNA-DNA hybrid ribonuclease activity"/>
    <property type="evidence" value="ECO:0007669"/>
    <property type="project" value="InterPro"/>
</dbReference>